<feature type="domain" description="PTS EIIC type-3" evidence="10">
    <location>
        <begin position="8"/>
        <end position="426"/>
    </location>
</feature>
<evidence type="ECO:0000256" key="2">
    <source>
        <dbReference type="ARBA" id="ARBA00022448"/>
    </source>
</evidence>
<feature type="transmembrane region" description="Helical" evidence="9">
    <location>
        <begin position="105"/>
        <end position="126"/>
    </location>
</feature>
<keyword evidence="6 9" id="KW-1133">Transmembrane helix</keyword>
<dbReference type="PIRSF" id="PIRSF006351">
    <property type="entry name" value="PTS_EIIC-Cellobiose"/>
    <property type="match status" value="1"/>
</dbReference>
<evidence type="ECO:0000256" key="5">
    <source>
        <dbReference type="ARBA" id="ARBA00022692"/>
    </source>
</evidence>
<organism evidence="11 12">
    <name type="scientific">Streptococcus caprae</name>
    <dbReference type="NCBI Taxonomy" id="1640501"/>
    <lineage>
        <taxon>Bacteria</taxon>
        <taxon>Bacillati</taxon>
        <taxon>Bacillota</taxon>
        <taxon>Bacilli</taxon>
        <taxon>Lactobacillales</taxon>
        <taxon>Streptococcaceae</taxon>
        <taxon>Streptococcus</taxon>
    </lineage>
</organism>
<dbReference type="EMBL" id="JBHRZV010000049">
    <property type="protein sequence ID" value="MFC3928494.1"/>
    <property type="molecule type" value="Genomic_DNA"/>
</dbReference>
<protein>
    <recommendedName>
        <fullName evidence="8">Permease IIC component</fullName>
    </recommendedName>
</protein>
<dbReference type="RefSeq" id="WP_380427075.1">
    <property type="nucleotide sequence ID" value="NZ_JBHRZV010000049.1"/>
</dbReference>
<keyword evidence="7 8" id="KW-0472">Membrane</keyword>
<dbReference type="InterPro" id="IPR003352">
    <property type="entry name" value="PTS_EIIC"/>
</dbReference>
<feature type="transmembrane region" description="Helical" evidence="9">
    <location>
        <begin position="146"/>
        <end position="169"/>
    </location>
</feature>
<dbReference type="NCBIfam" id="TIGR00410">
    <property type="entry name" value="lacE"/>
    <property type="match status" value="1"/>
</dbReference>
<keyword evidence="3 8" id="KW-1003">Cell membrane</keyword>
<dbReference type="PANTHER" id="PTHR33989">
    <property type="match status" value="1"/>
</dbReference>
<feature type="transmembrane region" description="Helical" evidence="9">
    <location>
        <begin position="190"/>
        <end position="210"/>
    </location>
</feature>
<dbReference type="InterPro" id="IPR051088">
    <property type="entry name" value="PTS_Sugar-EIIC/EIIB"/>
</dbReference>
<dbReference type="PANTHER" id="PTHR33989:SF4">
    <property type="entry name" value="PTS SYSTEM N,N'-DIACETYLCHITOBIOSE-SPECIFIC EIIC COMPONENT"/>
    <property type="match status" value="1"/>
</dbReference>
<comment type="function">
    <text evidence="8">The phosphoenolpyruvate-dependent sugar phosphotransferase system (PTS), a major carbohydrate active -transport system, catalyzes the phosphorylation of incoming sugar substrates concomitant with their translocation across the cell membrane.</text>
</comment>
<evidence type="ECO:0000256" key="1">
    <source>
        <dbReference type="ARBA" id="ARBA00004651"/>
    </source>
</evidence>
<keyword evidence="2 8" id="KW-0813">Transport</keyword>
<dbReference type="PROSITE" id="PS51105">
    <property type="entry name" value="PTS_EIIC_TYPE_3"/>
    <property type="match status" value="1"/>
</dbReference>
<evidence type="ECO:0000313" key="12">
    <source>
        <dbReference type="Proteomes" id="UP001595807"/>
    </source>
</evidence>
<feature type="transmembrane region" description="Helical" evidence="9">
    <location>
        <begin position="38"/>
        <end position="56"/>
    </location>
</feature>
<evidence type="ECO:0000313" key="11">
    <source>
        <dbReference type="EMBL" id="MFC3928494.1"/>
    </source>
</evidence>
<feature type="transmembrane region" description="Helical" evidence="9">
    <location>
        <begin position="298"/>
        <end position="318"/>
    </location>
</feature>
<keyword evidence="4 8" id="KW-0762">Sugar transport</keyword>
<comment type="caution">
    <text evidence="11">The sequence shown here is derived from an EMBL/GenBank/DDBJ whole genome shotgun (WGS) entry which is preliminary data.</text>
</comment>
<evidence type="ECO:0000256" key="7">
    <source>
        <dbReference type="ARBA" id="ARBA00023136"/>
    </source>
</evidence>
<feature type="transmembrane region" description="Helical" evidence="9">
    <location>
        <begin position="397"/>
        <end position="430"/>
    </location>
</feature>
<accession>A0ABV8CX27</accession>
<evidence type="ECO:0000256" key="6">
    <source>
        <dbReference type="ARBA" id="ARBA00022989"/>
    </source>
</evidence>
<feature type="transmembrane region" description="Helical" evidence="9">
    <location>
        <begin position="356"/>
        <end position="377"/>
    </location>
</feature>
<evidence type="ECO:0000256" key="9">
    <source>
        <dbReference type="SAM" id="Phobius"/>
    </source>
</evidence>
<evidence type="ECO:0000259" key="10">
    <source>
        <dbReference type="PROSITE" id="PS51105"/>
    </source>
</evidence>
<keyword evidence="12" id="KW-1185">Reference proteome</keyword>
<evidence type="ECO:0000256" key="3">
    <source>
        <dbReference type="ARBA" id="ARBA00022475"/>
    </source>
</evidence>
<evidence type="ECO:0000256" key="4">
    <source>
        <dbReference type="ARBA" id="ARBA00022597"/>
    </source>
</evidence>
<feature type="transmembrane region" description="Helical" evidence="9">
    <location>
        <begin position="76"/>
        <end position="93"/>
    </location>
</feature>
<dbReference type="Proteomes" id="UP001595807">
    <property type="component" value="Unassembled WGS sequence"/>
</dbReference>
<dbReference type="Pfam" id="PF02378">
    <property type="entry name" value="PTS_EIIC"/>
    <property type="match status" value="1"/>
</dbReference>
<gene>
    <name evidence="11" type="ORF">ACFORF_07945</name>
</gene>
<dbReference type="InterPro" id="IPR004501">
    <property type="entry name" value="PTS_EIIC_3"/>
</dbReference>
<proteinExistence type="predicted"/>
<sequence length="440" mass="46838">MSKFNAFIEQKLMPIAAKMSSNKALVAIRDGITLSMPLLIIGSIFMIVASFPAPGWEAWLGDIGVAGYLWKGVDGSFSLLGMVAAFGIAYSYSKQEKVDGVASGLISLASFITVTPYVNGATVALANPDVALPEGLSIPAGITASYMSAKGVFVAIVLGLVSAVIYDWFIKRNIQIKLPDAVPPAVSRSFSAIIPGAVIITMWLIIYAILDANKLPNLHELAQTVVGGPLRLIGGNIIGVMLIAGLNSLFWFVGIHGGNTVNAIMKPTWIDNLSANVEAYQAGQPLKEVFTTPFIDNFVYIGGGGATIGLVLAIAWYARKKNGSQQTKALAPLTVIPGLFNINEPAMFGFPVVMNVALLVPFVLAPMVNTFIAWLAMSSGLVPLTRAEASWTMPPILSGFLTTGSVMGAVLQIILILIDVALYLPFFIAVEKQFKQQENE</sequence>
<reference evidence="12" key="1">
    <citation type="journal article" date="2019" name="Int. J. Syst. Evol. Microbiol.">
        <title>The Global Catalogue of Microorganisms (GCM) 10K type strain sequencing project: providing services to taxonomists for standard genome sequencing and annotation.</title>
        <authorList>
            <consortium name="The Broad Institute Genomics Platform"/>
            <consortium name="The Broad Institute Genome Sequencing Center for Infectious Disease"/>
            <person name="Wu L."/>
            <person name="Ma J."/>
        </authorList>
    </citation>
    <scope>NUCLEOTIDE SEQUENCE [LARGE SCALE GENOMIC DNA]</scope>
    <source>
        <strain evidence="12">CCUG 67170</strain>
    </source>
</reference>
<comment type="subcellular location">
    <subcellularLocation>
        <location evidence="1">Cell membrane</location>
        <topology evidence="1">Multi-pass membrane protein</topology>
    </subcellularLocation>
</comment>
<keyword evidence="5 9" id="KW-0812">Transmembrane</keyword>
<evidence type="ECO:0000256" key="8">
    <source>
        <dbReference type="PIRNR" id="PIRNR006351"/>
    </source>
</evidence>
<dbReference type="InterPro" id="IPR004796">
    <property type="entry name" value="PTS_IIC_cello"/>
</dbReference>
<name>A0ABV8CX27_9STRE</name>